<dbReference type="InterPro" id="IPR023591">
    <property type="entry name" value="Ribosomal_uS2_flav_dom_sf"/>
</dbReference>
<keyword evidence="2 5" id="KW-0689">Ribosomal protein</keyword>
<dbReference type="GO" id="GO:0006412">
    <property type="term" value="P:translation"/>
    <property type="evidence" value="ECO:0007669"/>
    <property type="project" value="UniProtKB-UniRule"/>
</dbReference>
<dbReference type="EMBL" id="MHDB01000022">
    <property type="protein sequence ID" value="OGY31873.1"/>
    <property type="molecule type" value="Genomic_DNA"/>
</dbReference>
<dbReference type="PROSITE" id="PS00962">
    <property type="entry name" value="RIBOSOMAL_S2_1"/>
    <property type="match status" value="1"/>
</dbReference>
<protein>
    <recommendedName>
        <fullName evidence="4 5">Small ribosomal subunit protein uS2</fullName>
    </recommendedName>
</protein>
<dbReference type="GO" id="GO:0003735">
    <property type="term" value="F:structural constituent of ribosome"/>
    <property type="evidence" value="ECO:0007669"/>
    <property type="project" value="InterPro"/>
</dbReference>
<dbReference type="HAMAP" id="MF_00291_B">
    <property type="entry name" value="Ribosomal_uS2_B"/>
    <property type="match status" value="1"/>
</dbReference>
<accession>A0A1G1WVZ1</accession>
<dbReference type="Gene3D" id="1.10.287.610">
    <property type="entry name" value="Helix hairpin bin"/>
    <property type="match status" value="1"/>
</dbReference>
<dbReference type="Proteomes" id="UP000177718">
    <property type="component" value="Unassembled WGS sequence"/>
</dbReference>
<dbReference type="CDD" id="cd01425">
    <property type="entry name" value="RPS2"/>
    <property type="match status" value="1"/>
</dbReference>
<comment type="caution">
    <text evidence="6">The sequence shown here is derived from an EMBL/GenBank/DDBJ whole genome shotgun (WGS) entry which is preliminary data.</text>
</comment>
<dbReference type="PRINTS" id="PR00395">
    <property type="entry name" value="RIBOSOMALS2"/>
</dbReference>
<dbReference type="PANTHER" id="PTHR12534:SF0">
    <property type="entry name" value="SMALL RIBOSOMAL SUBUNIT PROTEIN US2M"/>
    <property type="match status" value="1"/>
</dbReference>
<keyword evidence="3 5" id="KW-0687">Ribonucleoprotein</keyword>
<reference evidence="6 7" key="1">
    <citation type="journal article" date="2016" name="Nat. Commun.">
        <title>Thousands of microbial genomes shed light on interconnected biogeochemical processes in an aquifer system.</title>
        <authorList>
            <person name="Anantharaman K."/>
            <person name="Brown C.T."/>
            <person name="Hug L.A."/>
            <person name="Sharon I."/>
            <person name="Castelle C.J."/>
            <person name="Probst A.J."/>
            <person name="Thomas B.C."/>
            <person name="Singh A."/>
            <person name="Wilkins M.J."/>
            <person name="Karaoz U."/>
            <person name="Brodie E.L."/>
            <person name="Williams K.H."/>
            <person name="Hubbard S.S."/>
            <person name="Banfield J.F."/>
        </authorList>
    </citation>
    <scope>NUCLEOTIDE SEQUENCE [LARGE SCALE GENOMIC DNA]</scope>
</reference>
<dbReference type="SUPFAM" id="SSF52313">
    <property type="entry name" value="Ribosomal protein S2"/>
    <property type="match status" value="1"/>
</dbReference>
<dbReference type="Gene3D" id="3.40.50.10490">
    <property type="entry name" value="Glucose-6-phosphate isomerase like protein, domain 1"/>
    <property type="match status" value="1"/>
</dbReference>
<evidence type="ECO:0000256" key="2">
    <source>
        <dbReference type="ARBA" id="ARBA00022980"/>
    </source>
</evidence>
<dbReference type="AlphaFoldDB" id="A0A1G1WVZ1"/>
<organism evidence="6 7">
    <name type="scientific">Candidatus Woykebacteria bacterium RIFCSPLOWO2_01_FULL_43_14</name>
    <dbReference type="NCBI Taxonomy" id="1802605"/>
    <lineage>
        <taxon>Bacteria</taxon>
        <taxon>Candidatus Woykeibacteriota</taxon>
    </lineage>
</organism>
<evidence type="ECO:0000313" key="6">
    <source>
        <dbReference type="EMBL" id="OGY31873.1"/>
    </source>
</evidence>
<comment type="similarity">
    <text evidence="1 5">Belongs to the universal ribosomal protein uS2 family.</text>
</comment>
<dbReference type="PANTHER" id="PTHR12534">
    <property type="entry name" value="30S RIBOSOMAL PROTEIN S2 PROKARYOTIC AND ORGANELLAR"/>
    <property type="match status" value="1"/>
</dbReference>
<dbReference type="GO" id="GO:0022627">
    <property type="term" value="C:cytosolic small ribosomal subunit"/>
    <property type="evidence" value="ECO:0007669"/>
    <property type="project" value="TreeGrafter"/>
</dbReference>
<proteinExistence type="inferred from homology"/>
<dbReference type="NCBIfam" id="TIGR01011">
    <property type="entry name" value="rpsB_bact"/>
    <property type="match status" value="1"/>
</dbReference>
<dbReference type="STRING" id="1802605.A3A61_03100"/>
<evidence type="ECO:0000256" key="5">
    <source>
        <dbReference type="HAMAP-Rule" id="MF_00291"/>
    </source>
</evidence>
<evidence type="ECO:0000256" key="4">
    <source>
        <dbReference type="ARBA" id="ARBA00035256"/>
    </source>
</evidence>
<name>A0A1G1WVZ1_9BACT</name>
<dbReference type="Pfam" id="PF00318">
    <property type="entry name" value="Ribosomal_S2"/>
    <property type="match status" value="1"/>
</dbReference>
<sequence length="246" mass="27491">MVLPSMKDLLEAGVHFGHQSKRWHPKMQPYIFTEREGIHVIDLEQTVDRLEKAANFLKNLASHGGKIIFVSTKEQGASIVKEEAIRAGAMHVTKRWTGGTLTNFETMRAILSRLSNLEEQKESGDLEKYTKREQLLIARDIDKLNNAVGGLKGLEKLPDALFVLDTKKEINAVREAKKTGVTVVGVVDTNCDPTVIDYVIPANDDAIRAIKVIVKTIADAVEEGYAEFNHDEKVKADKQKETEEQV</sequence>
<dbReference type="InterPro" id="IPR018130">
    <property type="entry name" value="Ribosomal_uS2_CS"/>
</dbReference>
<evidence type="ECO:0000256" key="1">
    <source>
        <dbReference type="ARBA" id="ARBA00006242"/>
    </source>
</evidence>
<gene>
    <name evidence="5" type="primary">rpsB</name>
    <name evidence="6" type="ORF">A3A61_03100</name>
</gene>
<dbReference type="InterPro" id="IPR005706">
    <property type="entry name" value="Ribosomal_uS2_bac/mit/plastid"/>
</dbReference>
<evidence type="ECO:0000256" key="3">
    <source>
        <dbReference type="ARBA" id="ARBA00023274"/>
    </source>
</evidence>
<evidence type="ECO:0000313" key="7">
    <source>
        <dbReference type="Proteomes" id="UP000177718"/>
    </source>
</evidence>
<dbReference type="InterPro" id="IPR001865">
    <property type="entry name" value="Ribosomal_uS2"/>
</dbReference>